<dbReference type="InterPro" id="IPR056884">
    <property type="entry name" value="NPHP3-like_N"/>
</dbReference>
<evidence type="ECO:0000256" key="1">
    <source>
        <dbReference type="ARBA" id="ARBA00022737"/>
    </source>
</evidence>
<feature type="domain" description="Fungal STAND N-terminal Goodbye" evidence="3">
    <location>
        <begin position="19"/>
        <end position="144"/>
    </location>
</feature>
<name>A0A096PEW2_9HYPO</name>
<feature type="domain" description="Nephrocystin 3-like N-terminal" evidence="4">
    <location>
        <begin position="327"/>
        <end position="453"/>
    </location>
</feature>
<organism evidence="5">
    <name type="scientific">Fusarium acuminatum CS5907</name>
    <dbReference type="NCBI Taxonomy" id="1318461"/>
    <lineage>
        <taxon>Eukaryota</taxon>
        <taxon>Fungi</taxon>
        <taxon>Dikarya</taxon>
        <taxon>Ascomycota</taxon>
        <taxon>Pezizomycotina</taxon>
        <taxon>Sordariomycetes</taxon>
        <taxon>Hypocreomycetidae</taxon>
        <taxon>Hypocreales</taxon>
        <taxon>Nectriaceae</taxon>
        <taxon>Fusarium</taxon>
        <taxon>Fusarium tricinctum species complex</taxon>
    </lineage>
</organism>
<evidence type="ECO:0000313" key="5">
    <source>
        <dbReference type="EMBL" id="CEG03357.1"/>
    </source>
</evidence>
<dbReference type="Pfam" id="PF24883">
    <property type="entry name" value="NPHP3_N"/>
    <property type="match status" value="1"/>
</dbReference>
<feature type="region of interest" description="Disordered" evidence="2">
    <location>
        <begin position="641"/>
        <end position="660"/>
    </location>
</feature>
<dbReference type="AlphaFoldDB" id="A0A096PEW2"/>
<evidence type="ECO:0000259" key="4">
    <source>
        <dbReference type="Pfam" id="PF24883"/>
    </source>
</evidence>
<dbReference type="PANTHER" id="PTHR10039:SF17">
    <property type="entry name" value="FUNGAL STAND N-TERMINAL GOODBYE DOMAIN-CONTAINING PROTEIN-RELATED"/>
    <property type="match status" value="1"/>
</dbReference>
<dbReference type="InterPro" id="IPR031350">
    <property type="entry name" value="Goodbye_dom"/>
</dbReference>
<dbReference type="EMBL" id="CBMG010000641">
    <property type="protein sequence ID" value="CEG03357.1"/>
    <property type="molecule type" value="Genomic_DNA"/>
</dbReference>
<gene>
    <name evidence="5" type="ORF">BN851_0035230</name>
</gene>
<accession>A0A096PEW2</accession>
<proteinExistence type="predicted"/>
<dbReference type="PANTHER" id="PTHR10039">
    <property type="entry name" value="AMELOGENIN"/>
    <property type="match status" value="1"/>
</dbReference>
<evidence type="ECO:0000256" key="2">
    <source>
        <dbReference type="SAM" id="MobiDB-lite"/>
    </source>
</evidence>
<sequence length="761" mass="85752">MVVEVKPAGKAPTELARLWRDAFQAYNDAVGKKGLKLDLDGGHLITSLADVVGSVDTSKKSFDKWRHDGGNWDKAVHFIGKNLDYAQKIGDQIASFAAASFPPASAIWTVATYAIKACQAQSKDYDQLLSLIGEARSFLKTLQIIEDNFPDCDCYAECITNAFTALMMVFAIQTNLIQGGGDAKLSAAYGDITTAISRLSRTNGLMAIRNTEDIKTLVGSLGEKVDFIYDEIIIYFQDQGKRIEARFDLQELNFQQQSASLTSIQRSIRELKSQLAQDTNSKTTTQPTKDAITRKSVALNIAKHFFGTPPSPLAKFKELRRSFIPAYSIIKSLRTKTNKDPQTSVAYYFFQQENEPFRSVKSALQSISLQIVTQNHKLCENLASLVSDICCAKWSLLNIWLWTIDELYKKDSSDRLFLVIDSLEQVNPAQARELLAYMEGIVDFEQKIKVVFTGNDCEALSMWRQYRVTKDLATVSIDPGAARSGMQKLLESRFESLPRLSRFSDHVKVQIAKAITDGKYGLQYADRVLQYLDSKGLERPAMRALDELPGDLPRFYNNVLTTCSDNLREQERLSLKLIFAWIAFAERPLTLEEAYSLLKLKFGKLIDLETEIAGRCSSVLDMSSTLVWEELIQRKQRNEVVHKDSHVEGPSEDEADKAQSRDIYQPDSSLLLHFQENTLREYMRSANVPNSTLQTPPLLSHVDIFTTCAEVLSAPEEPKALGNADARWMLQKYAANYWMAHFKQIIDIATSKTDGHLFEQK</sequence>
<dbReference type="Pfam" id="PF17109">
    <property type="entry name" value="Goodbye"/>
    <property type="match status" value="1"/>
</dbReference>
<keyword evidence="1" id="KW-0677">Repeat</keyword>
<evidence type="ECO:0000259" key="3">
    <source>
        <dbReference type="Pfam" id="PF17109"/>
    </source>
</evidence>
<reference evidence="5" key="1">
    <citation type="submission" date="2013-05" db="EMBL/GenBank/DDBJ databases">
        <title>Draft genome sequences of six wheat associated Fusarium spp. isolates.</title>
        <authorList>
            <person name="Moolhuijzen P.M."/>
            <person name="Manners J.M."/>
            <person name="Wilcox S."/>
            <person name="Bellgard M.I."/>
            <person name="Gardiner D.M."/>
        </authorList>
    </citation>
    <scope>NUCLEOTIDE SEQUENCE</scope>
    <source>
        <strain evidence="5">CS5907</strain>
        <strain evidence="5">CS5907</strain>
    </source>
</reference>
<protein>
    <submittedName>
        <fullName evidence="5">WGS project CBMG000000000 data, contig CS5907-c000643</fullName>
    </submittedName>
</protein>
<comment type="caution">
    <text evidence="5">The sequence shown here is derived from an EMBL/GenBank/DDBJ whole genome shotgun (WGS) entry which is preliminary data.</text>
</comment>